<dbReference type="EMBL" id="CP018889">
    <property type="protein sequence ID" value="AUI67558.1"/>
    <property type="molecule type" value="Genomic_DNA"/>
</dbReference>
<evidence type="ECO:0008006" key="3">
    <source>
        <dbReference type="Google" id="ProtNLM"/>
    </source>
</evidence>
<accession>A0A2N9YAR3</accession>
<dbReference type="Proteomes" id="UP000234271">
    <property type="component" value="Chromosome"/>
</dbReference>
<keyword evidence="2" id="KW-1185">Reference proteome</keyword>
<name>A0A2N9YAR3_9GAMM</name>
<protein>
    <recommendedName>
        <fullName evidence="3">PAS domain-containing protein</fullName>
    </recommendedName>
</protein>
<evidence type="ECO:0000313" key="1">
    <source>
        <dbReference type="EMBL" id="AUI67558.1"/>
    </source>
</evidence>
<dbReference type="AlphaFoldDB" id="A0A2N9YAR3"/>
<dbReference type="RefSeq" id="WP_062149454.1">
    <property type="nucleotide sequence ID" value="NZ_CP012373.2"/>
</dbReference>
<sequence>MNTSAPNTILTPAHLSLLIQGFNKDALLLIAGDTGEILASNRKGDELLATHEWQGKTIAEFVENSSAQVQQFLRSWSRSRQSLPFALSFKQIAEDEKKKSVKVFSYNPAKPIYLL</sequence>
<evidence type="ECO:0000313" key="2">
    <source>
        <dbReference type="Proteomes" id="UP000234271"/>
    </source>
</evidence>
<organism evidence="1 2">
    <name type="scientific">Beggiatoa leptomitoformis</name>
    <dbReference type="NCBI Taxonomy" id="288004"/>
    <lineage>
        <taxon>Bacteria</taxon>
        <taxon>Pseudomonadati</taxon>
        <taxon>Pseudomonadota</taxon>
        <taxon>Gammaproteobacteria</taxon>
        <taxon>Thiotrichales</taxon>
        <taxon>Thiotrichaceae</taxon>
        <taxon>Beggiatoa</taxon>
    </lineage>
</organism>
<reference evidence="2" key="1">
    <citation type="submission" date="2016-12" db="EMBL/GenBank/DDBJ databases">
        <title>Complete Genome Sequence of Beggiatoa leptomitiformis D-401.</title>
        <authorList>
            <person name="Fomenkov A."/>
            <person name="Vincze T."/>
            <person name="Grabovich M."/>
            <person name="Anton B.P."/>
            <person name="Dubinina G."/>
            <person name="Orlova M."/>
            <person name="Belousova E."/>
            <person name="Roberts R.J."/>
        </authorList>
    </citation>
    <scope>NUCLEOTIDE SEQUENCE [LARGE SCALE GENOMIC DNA]</scope>
    <source>
        <strain evidence="2">D-401</strain>
    </source>
</reference>
<dbReference type="KEGG" id="blep:AL038_04165"/>
<dbReference type="STRING" id="288004.AL038_04165"/>
<gene>
    <name evidence="1" type="ORF">BLE401_01845</name>
</gene>
<proteinExistence type="predicted"/>